<dbReference type="GO" id="GO:0031177">
    <property type="term" value="F:phosphopantetheine binding"/>
    <property type="evidence" value="ECO:0007669"/>
    <property type="project" value="TreeGrafter"/>
</dbReference>
<dbReference type="SUPFAM" id="SSF47336">
    <property type="entry name" value="ACP-like"/>
    <property type="match status" value="1"/>
</dbReference>
<dbReference type="InterPro" id="IPR020845">
    <property type="entry name" value="AMP-binding_CS"/>
</dbReference>
<keyword evidence="3" id="KW-0436">Ligase</keyword>
<dbReference type="Gene3D" id="3.30.559.30">
    <property type="entry name" value="Nonribosomal peptide synthetase, condensation domain"/>
    <property type="match status" value="1"/>
</dbReference>
<dbReference type="InterPro" id="IPR042099">
    <property type="entry name" value="ANL_N_sf"/>
</dbReference>
<proteinExistence type="predicted"/>
<feature type="domain" description="Carrier" evidence="4">
    <location>
        <begin position="511"/>
        <end position="587"/>
    </location>
</feature>
<keyword evidence="2" id="KW-0597">Phosphoprotein</keyword>
<dbReference type="GO" id="GO:0044550">
    <property type="term" value="P:secondary metabolite biosynthetic process"/>
    <property type="evidence" value="ECO:0007669"/>
    <property type="project" value="TreeGrafter"/>
</dbReference>
<name>A0AAN6Q0K8_9PEZI</name>
<dbReference type="GO" id="GO:0005737">
    <property type="term" value="C:cytoplasm"/>
    <property type="evidence" value="ECO:0007669"/>
    <property type="project" value="TreeGrafter"/>
</dbReference>
<sequence>MTPETSVNLCELFAQTVQQHLENLAADHADGRLTYRELDDVSSTLASDLRRLGVFDGSPVILVTTHGTLNIVAVVAILKAGGFFVPIDRSTWCADAIKHVFNVVDGHVAVNTTPEPFVPPDEAHASYHVLHLSQLPQPRHDTSLSVHHSCTAESTACTIFTSGSTGRAKGVMIFHRSLALYTKMSPANLDMQPGDRLLHLLSVAFDASTCILFSALLNNGTVVPATAAEVHDASPSCTVMAATPSLLSHLPRPTSSQGNILYARMRTILLGGETGTSEGAGSVDGRGQRDALTGRVELALIGRPMALSEVWLLDGDMQVVQDDLVEGEIVMAGDGVAQGYYKDSARAADAFLRWNGRRVYNTGDYGRWVRRHGGHVHAGDYSGQGRVLVFRGRKDRTVKNRGFLVNLDRDVEDGLYHAGTPLGVRLVRAAMTENGIVAVVSPSSVDTTALLTQAKHSMSAYCIPGHIAAVDGMPLSPNGKVQLKNILDLIAAAKETQTPADLHAVENAEPKSKLERVLRAAADVLRQPGYQPRRIQADDTFVEAGGSSLLPLKLDSALRQLNLDVSARDMLGFRTFAEIARLASTLSPSVHHVPNLTQGSGSGVSPGTEKMLANLRTQARNALRLAADEDIEAVPLTNLQLELAIPTLTGDPSRYVNQLRMAYRGVWAGTMERAWSQICLDVGSGVQVVHKRPPEEPRLAVYHSRHEYETAVGESSMAVGLGVKLDFLVHQPRRATSSPETVEKGQGEVDELTIVLTVHHSLMDGCSLRMLLDKVDKTALGWPLAPILSPAQANLGLISTQQSRDAEARAFFAGYLKDMLLTQLSQRNIVAAAAADHDTARSAMFEPSVGMEEEAAFASRHSVSAACVYYTAWAMAMSVAEKSLWIIVGAVFSNRAALPSANEDAVGLYMSTLTLKFRFDDANEVVTARLRQTMSYLATVGEYAWARSDQVGLGRRLRNLLSMQLPLPGGQSRPPAVRAESLENSDFRLSMLVEADGSLRLLYDATQFDRATIRRVGEHFKHALSGLLREYRVDDCMRTSRVQETLFGESESVGIQNWEQLTVKDALDEAMVRFADLTALENCSGMTVLSCGELDTLTSIIAHRINGTARDDGPIAIYGDGTVDWVLVTLAVVRTGRTFVPLDPKWPLGRRAAVCKQSRATALMLVPRASQVGEAPALPGLRVLAVDSILCSSAAKLSSTPEQLHDHASSADPDALLTIVFTSGTTGAPKGDVCKPGRRVAQFMSPAFDVCTAEIISTLLHGATLVLRDPLSPLCPSLQGQHGEHDALGAGHPGLVPVPGLELVYSTGEPMTSRLMSRLAGQSLLYNAYGPAECIIWSSIARMVPGDPVNIGTGLDTARMYVLDEDQHPSPDDTRGEIYVSGVQVILSGPPGEDISQCAAMAIHNTLVAFVALGHNHPDGAEDRIARLRTRLANTLLPS</sequence>
<dbReference type="Pfam" id="PF00501">
    <property type="entry name" value="AMP-binding"/>
    <property type="match status" value="2"/>
</dbReference>
<dbReference type="Gene3D" id="3.40.50.12780">
    <property type="entry name" value="N-terminal domain of ligase-like"/>
    <property type="match status" value="3"/>
</dbReference>
<evidence type="ECO:0000259" key="4">
    <source>
        <dbReference type="PROSITE" id="PS50075"/>
    </source>
</evidence>
<reference evidence="5" key="2">
    <citation type="submission" date="2023-05" db="EMBL/GenBank/DDBJ databases">
        <authorList>
            <consortium name="Lawrence Berkeley National Laboratory"/>
            <person name="Steindorff A."/>
            <person name="Hensen N."/>
            <person name="Bonometti L."/>
            <person name="Westerberg I."/>
            <person name="Brannstrom I.O."/>
            <person name="Guillou S."/>
            <person name="Cros-Aarteil S."/>
            <person name="Calhoun S."/>
            <person name="Haridas S."/>
            <person name="Kuo A."/>
            <person name="Mondo S."/>
            <person name="Pangilinan J."/>
            <person name="Riley R."/>
            <person name="Labutti K."/>
            <person name="Andreopoulos B."/>
            <person name="Lipzen A."/>
            <person name="Chen C."/>
            <person name="Yanf M."/>
            <person name="Daum C."/>
            <person name="Ng V."/>
            <person name="Clum A."/>
            <person name="Ohm R."/>
            <person name="Martin F."/>
            <person name="Silar P."/>
            <person name="Natvig D."/>
            <person name="Lalanne C."/>
            <person name="Gautier V."/>
            <person name="Ament-Velasquez S.L."/>
            <person name="Kruys A."/>
            <person name="Hutchinson M.I."/>
            <person name="Powell A.J."/>
            <person name="Barry K."/>
            <person name="Miller A.N."/>
            <person name="Grigoriev I.V."/>
            <person name="Debuchy R."/>
            <person name="Gladieux P."/>
            <person name="Thoren M.H."/>
            <person name="Johannesson H."/>
        </authorList>
    </citation>
    <scope>NUCLEOTIDE SEQUENCE</scope>
    <source>
        <strain evidence="5">CBS 757.83</strain>
    </source>
</reference>
<dbReference type="EMBL" id="MU863648">
    <property type="protein sequence ID" value="KAK4099515.1"/>
    <property type="molecule type" value="Genomic_DNA"/>
</dbReference>
<keyword evidence="6" id="KW-1185">Reference proteome</keyword>
<dbReference type="PANTHER" id="PTHR45527">
    <property type="entry name" value="NONRIBOSOMAL PEPTIDE SYNTHETASE"/>
    <property type="match status" value="1"/>
</dbReference>
<dbReference type="InterPro" id="IPR001242">
    <property type="entry name" value="Condensation_dom"/>
</dbReference>
<evidence type="ECO:0000313" key="5">
    <source>
        <dbReference type="EMBL" id="KAK4099515.1"/>
    </source>
</evidence>
<dbReference type="Gene3D" id="3.30.300.30">
    <property type="match status" value="1"/>
</dbReference>
<dbReference type="PROSITE" id="PS00455">
    <property type="entry name" value="AMP_BINDING"/>
    <property type="match status" value="1"/>
</dbReference>
<dbReference type="Proteomes" id="UP001305647">
    <property type="component" value="Unassembled WGS sequence"/>
</dbReference>
<dbReference type="InterPro" id="IPR000873">
    <property type="entry name" value="AMP-dep_synth/lig_dom"/>
</dbReference>
<evidence type="ECO:0000313" key="6">
    <source>
        <dbReference type="Proteomes" id="UP001305647"/>
    </source>
</evidence>
<organism evidence="5 6">
    <name type="scientific">Parathielavia hyrcaniae</name>
    <dbReference type="NCBI Taxonomy" id="113614"/>
    <lineage>
        <taxon>Eukaryota</taxon>
        <taxon>Fungi</taxon>
        <taxon>Dikarya</taxon>
        <taxon>Ascomycota</taxon>
        <taxon>Pezizomycotina</taxon>
        <taxon>Sordariomycetes</taxon>
        <taxon>Sordariomycetidae</taxon>
        <taxon>Sordariales</taxon>
        <taxon>Chaetomiaceae</taxon>
        <taxon>Parathielavia</taxon>
    </lineage>
</organism>
<protein>
    <submittedName>
        <fullName evidence="5">Acetyl-CoA synthetase-like protein</fullName>
    </submittedName>
</protein>
<dbReference type="Gene3D" id="3.40.50.980">
    <property type="match status" value="2"/>
</dbReference>
<evidence type="ECO:0000256" key="3">
    <source>
        <dbReference type="ARBA" id="ARBA00022598"/>
    </source>
</evidence>
<dbReference type="Gene3D" id="1.10.1200.10">
    <property type="entry name" value="ACP-like"/>
    <property type="match status" value="1"/>
</dbReference>
<dbReference type="GO" id="GO:0016874">
    <property type="term" value="F:ligase activity"/>
    <property type="evidence" value="ECO:0007669"/>
    <property type="project" value="UniProtKB-KW"/>
</dbReference>
<evidence type="ECO:0000256" key="2">
    <source>
        <dbReference type="ARBA" id="ARBA00022553"/>
    </source>
</evidence>
<evidence type="ECO:0000256" key="1">
    <source>
        <dbReference type="ARBA" id="ARBA00022450"/>
    </source>
</evidence>
<dbReference type="InterPro" id="IPR023213">
    <property type="entry name" value="CAT-like_dom_sf"/>
</dbReference>
<dbReference type="PANTHER" id="PTHR45527:SF1">
    <property type="entry name" value="FATTY ACID SYNTHASE"/>
    <property type="match status" value="1"/>
</dbReference>
<keyword evidence="1" id="KW-0596">Phosphopantetheine</keyword>
<dbReference type="Pfam" id="PF00550">
    <property type="entry name" value="PP-binding"/>
    <property type="match status" value="1"/>
</dbReference>
<gene>
    <name evidence="5" type="ORF">N658DRAFT_508559</name>
</gene>
<dbReference type="InterPro" id="IPR045851">
    <property type="entry name" value="AMP-bd_C_sf"/>
</dbReference>
<dbReference type="SUPFAM" id="SSF56801">
    <property type="entry name" value="Acetyl-CoA synthetase-like"/>
    <property type="match status" value="2"/>
</dbReference>
<comment type="caution">
    <text evidence="5">The sequence shown here is derived from an EMBL/GenBank/DDBJ whole genome shotgun (WGS) entry which is preliminary data.</text>
</comment>
<dbReference type="InterPro" id="IPR036736">
    <property type="entry name" value="ACP-like_sf"/>
</dbReference>
<reference evidence="5" key="1">
    <citation type="journal article" date="2023" name="Mol. Phylogenet. Evol.">
        <title>Genome-scale phylogeny and comparative genomics of the fungal order Sordariales.</title>
        <authorList>
            <person name="Hensen N."/>
            <person name="Bonometti L."/>
            <person name="Westerberg I."/>
            <person name="Brannstrom I.O."/>
            <person name="Guillou S."/>
            <person name="Cros-Aarteil S."/>
            <person name="Calhoun S."/>
            <person name="Haridas S."/>
            <person name="Kuo A."/>
            <person name="Mondo S."/>
            <person name="Pangilinan J."/>
            <person name="Riley R."/>
            <person name="LaButti K."/>
            <person name="Andreopoulos B."/>
            <person name="Lipzen A."/>
            <person name="Chen C."/>
            <person name="Yan M."/>
            <person name="Daum C."/>
            <person name="Ng V."/>
            <person name="Clum A."/>
            <person name="Steindorff A."/>
            <person name="Ohm R.A."/>
            <person name="Martin F."/>
            <person name="Silar P."/>
            <person name="Natvig D.O."/>
            <person name="Lalanne C."/>
            <person name="Gautier V."/>
            <person name="Ament-Velasquez S.L."/>
            <person name="Kruys A."/>
            <person name="Hutchinson M.I."/>
            <person name="Powell A.J."/>
            <person name="Barry K."/>
            <person name="Miller A.N."/>
            <person name="Grigoriev I.V."/>
            <person name="Debuchy R."/>
            <person name="Gladieux P."/>
            <person name="Hiltunen Thoren M."/>
            <person name="Johannesson H."/>
        </authorList>
    </citation>
    <scope>NUCLEOTIDE SEQUENCE</scope>
    <source>
        <strain evidence="5">CBS 757.83</strain>
    </source>
</reference>
<dbReference type="GO" id="GO:0043041">
    <property type="term" value="P:amino acid activation for nonribosomal peptide biosynthetic process"/>
    <property type="evidence" value="ECO:0007669"/>
    <property type="project" value="TreeGrafter"/>
</dbReference>
<dbReference type="InterPro" id="IPR009081">
    <property type="entry name" value="PP-bd_ACP"/>
</dbReference>
<dbReference type="Gene3D" id="3.30.559.10">
    <property type="entry name" value="Chloramphenicol acetyltransferase-like domain"/>
    <property type="match status" value="1"/>
</dbReference>
<dbReference type="Pfam" id="PF00668">
    <property type="entry name" value="Condensation"/>
    <property type="match status" value="1"/>
</dbReference>
<accession>A0AAN6Q0K8</accession>
<dbReference type="SUPFAM" id="SSF52777">
    <property type="entry name" value="CoA-dependent acyltransferases"/>
    <property type="match status" value="2"/>
</dbReference>
<dbReference type="PROSITE" id="PS50075">
    <property type="entry name" value="CARRIER"/>
    <property type="match status" value="1"/>
</dbReference>